<organism evidence="4 5">
    <name type="scientific">Neisseria lisongii</name>
    <dbReference type="NCBI Taxonomy" id="2912188"/>
    <lineage>
        <taxon>Bacteria</taxon>
        <taxon>Pseudomonadati</taxon>
        <taxon>Pseudomonadota</taxon>
        <taxon>Betaproteobacteria</taxon>
        <taxon>Neisseriales</taxon>
        <taxon>Neisseriaceae</taxon>
        <taxon>Neisseria</taxon>
    </lineage>
</organism>
<accession>A0AAW5AGW3</accession>
<dbReference type="PANTHER" id="PTHR21666">
    <property type="entry name" value="PEPTIDASE-RELATED"/>
    <property type="match status" value="1"/>
</dbReference>
<dbReference type="SMART" id="SM00257">
    <property type="entry name" value="LysM"/>
    <property type="match status" value="1"/>
</dbReference>
<sequence length="219" mass="23409">MKSALQKIICTLFAATLAACSGSHAPGSKAVPAGYYRVQAGDTLYRIAKRYGQSVQTLVQWNHLSDAAKIEVGQVLKVQNARSHTPAHTANTNTAAVRQKMQWPVDNGGDHVVQSYNGSSNKGIDIIGVRGQNVKAAADGKVLYAGEGVRGYGKLLLISHSPSLITAYAHNDSLLVAENQTVRAGQIVATMGSSDSDRVKLHFEVRVNGKAVNPMPYLR</sequence>
<dbReference type="CDD" id="cd12797">
    <property type="entry name" value="M23_peptidase"/>
    <property type="match status" value="1"/>
</dbReference>
<dbReference type="InterPro" id="IPR018392">
    <property type="entry name" value="LysM"/>
</dbReference>
<dbReference type="PROSITE" id="PS51782">
    <property type="entry name" value="LYSM"/>
    <property type="match status" value="1"/>
</dbReference>
<keyword evidence="2" id="KW-0732">Signal</keyword>
<dbReference type="GO" id="GO:0004222">
    <property type="term" value="F:metalloendopeptidase activity"/>
    <property type="evidence" value="ECO:0007669"/>
    <property type="project" value="TreeGrafter"/>
</dbReference>
<dbReference type="SUPFAM" id="SSF51261">
    <property type="entry name" value="Duplicated hybrid motif"/>
    <property type="match status" value="1"/>
</dbReference>
<dbReference type="CDD" id="cd00118">
    <property type="entry name" value="LysM"/>
    <property type="match status" value="1"/>
</dbReference>
<dbReference type="Gene3D" id="3.10.350.10">
    <property type="entry name" value="LysM domain"/>
    <property type="match status" value="1"/>
</dbReference>
<evidence type="ECO:0000313" key="5">
    <source>
        <dbReference type="Proteomes" id="UP001201397"/>
    </source>
</evidence>
<dbReference type="Pfam" id="PF01476">
    <property type="entry name" value="LysM"/>
    <property type="match status" value="1"/>
</dbReference>
<evidence type="ECO:0000259" key="3">
    <source>
        <dbReference type="PROSITE" id="PS51782"/>
    </source>
</evidence>
<dbReference type="Pfam" id="PF01551">
    <property type="entry name" value="Peptidase_M23"/>
    <property type="match status" value="1"/>
</dbReference>
<comment type="similarity">
    <text evidence="1">Belongs to the E.coli NlpD/Haemophilus LppB family.</text>
</comment>
<dbReference type="InterPro" id="IPR036779">
    <property type="entry name" value="LysM_dom_sf"/>
</dbReference>
<protein>
    <submittedName>
        <fullName evidence="4">Peptidoglycan DD-metalloendopeptidase family protein</fullName>
    </submittedName>
</protein>
<comment type="caution">
    <text evidence="4">The sequence shown here is derived from an EMBL/GenBank/DDBJ whole genome shotgun (WGS) entry which is preliminary data.</text>
</comment>
<dbReference type="InterPro" id="IPR050570">
    <property type="entry name" value="Cell_wall_metabolism_enzyme"/>
</dbReference>
<feature type="chain" id="PRO_5043487393" evidence="2">
    <location>
        <begin position="26"/>
        <end position="219"/>
    </location>
</feature>
<evidence type="ECO:0000256" key="1">
    <source>
        <dbReference type="ARBA" id="ARBA00038420"/>
    </source>
</evidence>
<gene>
    <name evidence="4" type="ORF">L4H06_03670</name>
</gene>
<dbReference type="EMBL" id="JAKKDL010000003">
    <property type="protein sequence ID" value="MCF7529332.1"/>
    <property type="molecule type" value="Genomic_DNA"/>
</dbReference>
<dbReference type="Proteomes" id="UP001201397">
    <property type="component" value="Unassembled WGS sequence"/>
</dbReference>
<proteinExistence type="inferred from homology"/>
<dbReference type="InterPro" id="IPR011055">
    <property type="entry name" value="Dup_hybrid_motif"/>
</dbReference>
<dbReference type="AlphaFoldDB" id="A0AAW5AGW3"/>
<dbReference type="PROSITE" id="PS51257">
    <property type="entry name" value="PROKAR_LIPOPROTEIN"/>
    <property type="match status" value="1"/>
</dbReference>
<evidence type="ECO:0000313" key="4">
    <source>
        <dbReference type="EMBL" id="MCF7529332.1"/>
    </source>
</evidence>
<name>A0AAW5AGW3_9NEIS</name>
<dbReference type="InterPro" id="IPR016047">
    <property type="entry name" value="M23ase_b-sheet_dom"/>
</dbReference>
<dbReference type="Gene3D" id="2.70.70.10">
    <property type="entry name" value="Glucose Permease (Domain IIA)"/>
    <property type="match status" value="1"/>
</dbReference>
<evidence type="ECO:0000256" key="2">
    <source>
        <dbReference type="SAM" id="SignalP"/>
    </source>
</evidence>
<feature type="domain" description="LysM" evidence="3">
    <location>
        <begin position="34"/>
        <end position="78"/>
    </location>
</feature>
<reference evidence="4" key="1">
    <citation type="submission" date="2022-01" db="EMBL/GenBank/DDBJ databases">
        <title>Neisseria sp. ZJ104.</title>
        <authorList>
            <person name="Yang C."/>
        </authorList>
    </citation>
    <scope>NUCLEOTIDE SEQUENCE</scope>
    <source>
        <strain evidence="4">ZJ104</strain>
    </source>
</reference>
<dbReference type="PANTHER" id="PTHR21666:SF263">
    <property type="entry name" value="MUREIN HYDROLASE ACTIVATOR NLPD"/>
    <property type="match status" value="1"/>
</dbReference>
<feature type="signal peptide" evidence="2">
    <location>
        <begin position="1"/>
        <end position="25"/>
    </location>
</feature>